<reference evidence="1 2" key="1">
    <citation type="journal article" date="2024" name="BMC Genomics">
        <title>De novo assembly and annotation of Popillia japonica's genome with initial clues to its potential as an invasive pest.</title>
        <authorList>
            <person name="Cucini C."/>
            <person name="Boschi S."/>
            <person name="Funari R."/>
            <person name="Cardaioli E."/>
            <person name="Iannotti N."/>
            <person name="Marturano G."/>
            <person name="Paoli F."/>
            <person name="Bruttini M."/>
            <person name="Carapelli A."/>
            <person name="Frati F."/>
            <person name="Nardi F."/>
        </authorList>
    </citation>
    <scope>NUCLEOTIDE SEQUENCE [LARGE SCALE GENOMIC DNA]</scope>
    <source>
        <strain evidence="1">DMR45628</strain>
    </source>
</reference>
<dbReference type="Proteomes" id="UP001458880">
    <property type="component" value="Unassembled WGS sequence"/>
</dbReference>
<dbReference type="EMBL" id="JASPKY010000729">
    <property type="protein sequence ID" value="KAK9686115.1"/>
    <property type="molecule type" value="Genomic_DNA"/>
</dbReference>
<gene>
    <name evidence="1" type="ORF">QE152_g37439</name>
</gene>
<proteinExistence type="predicted"/>
<keyword evidence="2" id="KW-1185">Reference proteome</keyword>
<protein>
    <submittedName>
        <fullName evidence="1">Uncharacterized protein</fullName>
    </submittedName>
</protein>
<evidence type="ECO:0000313" key="2">
    <source>
        <dbReference type="Proteomes" id="UP001458880"/>
    </source>
</evidence>
<comment type="caution">
    <text evidence="1">The sequence shown here is derived from an EMBL/GenBank/DDBJ whole genome shotgun (WGS) entry which is preliminary data.</text>
</comment>
<dbReference type="AlphaFoldDB" id="A0AAW1IAU4"/>
<evidence type="ECO:0000313" key="1">
    <source>
        <dbReference type="EMBL" id="KAK9686115.1"/>
    </source>
</evidence>
<sequence length="85" mass="9493">MKAYESSSDSSIDYVLESEGEGDSWDTFSNSQEEDFEINVNGYVVVNMKTNIIPGMLRKYRQCKKAVVVGDGRVAKMRCGIKSVT</sequence>
<name>A0AAW1IAU4_POPJA</name>
<accession>A0AAW1IAU4</accession>
<organism evidence="1 2">
    <name type="scientific">Popillia japonica</name>
    <name type="common">Japanese beetle</name>
    <dbReference type="NCBI Taxonomy" id="7064"/>
    <lineage>
        <taxon>Eukaryota</taxon>
        <taxon>Metazoa</taxon>
        <taxon>Ecdysozoa</taxon>
        <taxon>Arthropoda</taxon>
        <taxon>Hexapoda</taxon>
        <taxon>Insecta</taxon>
        <taxon>Pterygota</taxon>
        <taxon>Neoptera</taxon>
        <taxon>Endopterygota</taxon>
        <taxon>Coleoptera</taxon>
        <taxon>Polyphaga</taxon>
        <taxon>Scarabaeiformia</taxon>
        <taxon>Scarabaeidae</taxon>
        <taxon>Rutelinae</taxon>
        <taxon>Popillia</taxon>
    </lineage>
</organism>